<dbReference type="Gene3D" id="1.10.3480.10">
    <property type="entry name" value="TorD-like"/>
    <property type="match status" value="1"/>
</dbReference>
<name>A0A4D6HH90_9EURY</name>
<dbReference type="Proteomes" id="UP000296706">
    <property type="component" value="Chromosome"/>
</dbReference>
<feature type="region of interest" description="Disordered" evidence="2">
    <location>
        <begin position="1"/>
        <end position="23"/>
    </location>
</feature>
<dbReference type="InterPro" id="IPR020945">
    <property type="entry name" value="DMSO/NO3_reduct_chaperone"/>
</dbReference>
<dbReference type="EMBL" id="CP031310">
    <property type="protein sequence ID" value="QCC52981.1"/>
    <property type="molecule type" value="Genomic_DNA"/>
</dbReference>
<dbReference type="InterPro" id="IPR050289">
    <property type="entry name" value="TorD/DmsD_chaperones"/>
</dbReference>
<keyword evidence="1" id="KW-0143">Chaperone</keyword>
<reference evidence="3 4" key="1">
    <citation type="journal article" date="2019" name="Nat. Commun.">
        <title>A new type of DNA phosphorothioation-based antiviral system in archaea.</title>
        <authorList>
            <person name="Xiong L."/>
            <person name="Liu S."/>
            <person name="Chen S."/>
            <person name="Xiao Y."/>
            <person name="Zhu B."/>
            <person name="Gao Y."/>
            <person name="Zhang Y."/>
            <person name="Chen B."/>
            <person name="Luo J."/>
            <person name="Deng Z."/>
            <person name="Chen X."/>
            <person name="Wang L."/>
            <person name="Chen S."/>
        </authorList>
    </citation>
    <scope>NUCLEOTIDE SEQUENCE [LARGE SCALE GENOMIC DNA]</scope>
    <source>
        <strain evidence="3 4">CBA1105</strain>
    </source>
</reference>
<feature type="compositionally biased region" description="Basic and acidic residues" evidence="2">
    <location>
        <begin position="1"/>
        <end position="12"/>
    </location>
</feature>
<feature type="region of interest" description="Disordered" evidence="2">
    <location>
        <begin position="101"/>
        <end position="123"/>
    </location>
</feature>
<organism evidence="3 4">
    <name type="scientific">Halapricum salinum</name>
    <dbReference type="NCBI Taxonomy" id="1457250"/>
    <lineage>
        <taxon>Archaea</taxon>
        <taxon>Methanobacteriati</taxon>
        <taxon>Methanobacteriota</taxon>
        <taxon>Stenosarchaea group</taxon>
        <taxon>Halobacteria</taxon>
        <taxon>Halobacteriales</taxon>
        <taxon>Haloarculaceae</taxon>
        <taxon>Halapricum</taxon>
    </lineage>
</organism>
<dbReference type="InterPro" id="IPR036411">
    <property type="entry name" value="TorD-like_sf"/>
</dbReference>
<dbReference type="GeneID" id="39849153"/>
<dbReference type="PANTHER" id="PTHR34227">
    <property type="entry name" value="CHAPERONE PROTEIN YCDY"/>
    <property type="match status" value="1"/>
</dbReference>
<dbReference type="AlphaFoldDB" id="A0A4D6HH90"/>
<dbReference type="RefSeq" id="WP_079979444.1">
    <property type="nucleotide sequence ID" value="NZ_CP031310.1"/>
</dbReference>
<evidence type="ECO:0000256" key="2">
    <source>
        <dbReference type="SAM" id="MobiDB-lite"/>
    </source>
</evidence>
<evidence type="ECO:0000313" key="3">
    <source>
        <dbReference type="EMBL" id="QCC52981.1"/>
    </source>
</evidence>
<dbReference type="PANTHER" id="PTHR34227:SF1">
    <property type="entry name" value="DIMETHYL SULFOXIDE REDUCTASE CHAPERONE-RELATED"/>
    <property type="match status" value="1"/>
</dbReference>
<dbReference type="STRING" id="1457250.GCA_000755225_01831"/>
<dbReference type="SUPFAM" id="SSF89155">
    <property type="entry name" value="TorD-like"/>
    <property type="match status" value="1"/>
</dbReference>
<keyword evidence="4" id="KW-1185">Reference proteome</keyword>
<proteinExistence type="predicted"/>
<dbReference type="KEGG" id="hsn:DV733_14795"/>
<evidence type="ECO:0000256" key="1">
    <source>
        <dbReference type="ARBA" id="ARBA00023186"/>
    </source>
</evidence>
<protein>
    <submittedName>
        <fullName evidence="3">Dehydrogenase</fullName>
    </submittedName>
</protein>
<gene>
    <name evidence="3" type="ORF">DV733_14795</name>
</gene>
<evidence type="ECO:0000313" key="4">
    <source>
        <dbReference type="Proteomes" id="UP000296706"/>
    </source>
</evidence>
<accession>A0A4D6HH90</accession>
<feature type="compositionally biased region" description="Polar residues" evidence="2">
    <location>
        <begin position="14"/>
        <end position="23"/>
    </location>
</feature>
<sequence>MPLDASDGRADTGHATNDTTESSVARARATVYGLLSGVFDGDVETLSSALEDGTFTELAAALPAEMPTDALARSDLDAETLKIGYDNLFVVPGPHYVPPFASGHADDPSESFESDSPYHEVGQAGELLGDPAAAAARAHAAVDFEPQRGDGIPDHLAADLEFMQLLCEHEARRLQAGESDDELAAVRELQRATISRLAWLDTFHERVAQHDTAEGVYAALARFARTFVAWDVDEGIGSTNS</sequence>
<dbReference type="Pfam" id="PF02613">
    <property type="entry name" value="Nitrate_red_del"/>
    <property type="match status" value="1"/>
</dbReference>